<organism evidence="2 3">
    <name type="scientific">Streptomyces spectabilis</name>
    <dbReference type="NCBI Taxonomy" id="68270"/>
    <lineage>
        <taxon>Bacteria</taxon>
        <taxon>Bacillati</taxon>
        <taxon>Actinomycetota</taxon>
        <taxon>Actinomycetes</taxon>
        <taxon>Kitasatosporales</taxon>
        <taxon>Streptomycetaceae</taxon>
        <taxon>Streptomyces</taxon>
    </lineage>
</organism>
<dbReference type="AlphaFoldDB" id="A0A7W8B279"/>
<accession>A0A7W8B279</accession>
<evidence type="ECO:0000313" key="3">
    <source>
        <dbReference type="Proteomes" id="UP000549009"/>
    </source>
</evidence>
<dbReference type="Proteomes" id="UP000549009">
    <property type="component" value="Unassembled WGS sequence"/>
</dbReference>
<name>A0A7W8B279_STRST</name>
<sequence>MGVRCTAEAPCARKPRAAPERGQAPTCGPPRQIPPCGQDAAAVPAARERSTSSPCSDPAPGAGEDAAAASAWAGGAAAGAVLRSPGLAVGETERAKKAREHMGPPSRAVGLAGPAASAAASPSPRQTSPPPARRLAAREAPLWIPAVRDLECESPRQRVRTLTGPHNRPPGATSPPCRKHVGATASWAQVV</sequence>
<feature type="compositionally biased region" description="Low complexity" evidence="1">
    <location>
        <begin position="114"/>
        <end position="126"/>
    </location>
</feature>
<feature type="region of interest" description="Disordered" evidence="1">
    <location>
        <begin position="1"/>
        <end position="137"/>
    </location>
</feature>
<evidence type="ECO:0000256" key="1">
    <source>
        <dbReference type="SAM" id="MobiDB-lite"/>
    </source>
</evidence>
<feature type="compositionally biased region" description="Low complexity" evidence="1">
    <location>
        <begin position="59"/>
        <end position="80"/>
    </location>
</feature>
<comment type="caution">
    <text evidence="2">The sequence shown here is derived from an EMBL/GenBank/DDBJ whole genome shotgun (WGS) entry which is preliminary data.</text>
</comment>
<reference evidence="2 3" key="1">
    <citation type="submission" date="2020-08" db="EMBL/GenBank/DDBJ databases">
        <title>Genomic Encyclopedia of Type Strains, Phase III (KMG-III): the genomes of soil and plant-associated and newly described type strains.</title>
        <authorList>
            <person name="Whitman W."/>
        </authorList>
    </citation>
    <scope>NUCLEOTIDE SEQUENCE [LARGE SCALE GENOMIC DNA]</scope>
    <source>
        <strain evidence="2 3">CECT 3146</strain>
    </source>
</reference>
<evidence type="ECO:0000313" key="2">
    <source>
        <dbReference type="EMBL" id="MBB5109009.1"/>
    </source>
</evidence>
<feature type="region of interest" description="Disordered" evidence="1">
    <location>
        <begin position="152"/>
        <end position="191"/>
    </location>
</feature>
<keyword evidence="3" id="KW-1185">Reference proteome</keyword>
<gene>
    <name evidence="2" type="ORF">FHS40_008135</name>
</gene>
<proteinExistence type="predicted"/>
<protein>
    <submittedName>
        <fullName evidence="2">Uncharacterized protein</fullName>
    </submittedName>
</protein>
<dbReference type="EMBL" id="JACHJD010000022">
    <property type="protein sequence ID" value="MBB5109009.1"/>
    <property type="molecule type" value="Genomic_DNA"/>
</dbReference>